<accession>A0AAD9XNX2</accession>
<dbReference type="EMBL" id="JANJYI010000001">
    <property type="protein sequence ID" value="KAK2663136.1"/>
    <property type="molecule type" value="Genomic_DNA"/>
</dbReference>
<sequence length="326" mass="36232">MMNPDSESPSSRGMDPTKLVITYGSKWMENFYEGGETEFVKVYKNLTYNELSRVLQGVANVDLTRFSIELRTLIDTRVRVRPARPKIKDYSDVETLLCDDGHVPEVYVSVVEKVSVQPGHLGAPTVQPVYQSFVQQLTAQFQSGGGSNNVFGSIPTTDNVFETPIGNPVIFEDPKINEDESWIPEYNSHSEYGLQDFDEDYIGDGGSRKGVNYEGSVPPVFTGLSRDTFEDGGINVGDRSGTLVSQPWIISGASNNSFELVRTEESSSCNCLSKGGMFESKKTSKLALQEYALKENFKIRVTRSCTGRYEVGCKILSVNFNSVRLR</sequence>
<evidence type="ECO:0000313" key="1">
    <source>
        <dbReference type="EMBL" id="KAK2663136.1"/>
    </source>
</evidence>
<keyword evidence="2" id="KW-1185">Reference proteome</keyword>
<comment type="caution">
    <text evidence="1">The sequence shown here is derived from an EMBL/GenBank/DDBJ whole genome shotgun (WGS) entry which is preliminary data.</text>
</comment>
<gene>
    <name evidence="1" type="ORF">Ddye_001710</name>
</gene>
<reference evidence="1" key="1">
    <citation type="journal article" date="2023" name="Plant J.">
        <title>Genome sequences and population genomics provide insights into the demographic history, inbreeding, and mutation load of two 'living fossil' tree species of Dipteronia.</title>
        <authorList>
            <person name="Feng Y."/>
            <person name="Comes H.P."/>
            <person name="Chen J."/>
            <person name="Zhu S."/>
            <person name="Lu R."/>
            <person name="Zhang X."/>
            <person name="Li P."/>
            <person name="Qiu J."/>
            <person name="Olsen K.M."/>
            <person name="Qiu Y."/>
        </authorList>
    </citation>
    <scope>NUCLEOTIDE SEQUENCE</scope>
    <source>
        <strain evidence="1">KIB01</strain>
    </source>
</reference>
<dbReference type="Proteomes" id="UP001280121">
    <property type="component" value="Unassembled WGS sequence"/>
</dbReference>
<dbReference type="AlphaFoldDB" id="A0AAD9XNX2"/>
<proteinExistence type="predicted"/>
<name>A0AAD9XNX2_9ROSI</name>
<protein>
    <submittedName>
        <fullName evidence="1">Uncharacterized protein</fullName>
    </submittedName>
</protein>
<organism evidence="1 2">
    <name type="scientific">Dipteronia dyeriana</name>
    <dbReference type="NCBI Taxonomy" id="168575"/>
    <lineage>
        <taxon>Eukaryota</taxon>
        <taxon>Viridiplantae</taxon>
        <taxon>Streptophyta</taxon>
        <taxon>Embryophyta</taxon>
        <taxon>Tracheophyta</taxon>
        <taxon>Spermatophyta</taxon>
        <taxon>Magnoliopsida</taxon>
        <taxon>eudicotyledons</taxon>
        <taxon>Gunneridae</taxon>
        <taxon>Pentapetalae</taxon>
        <taxon>rosids</taxon>
        <taxon>malvids</taxon>
        <taxon>Sapindales</taxon>
        <taxon>Sapindaceae</taxon>
        <taxon>Hippocastanoideae</taxon>
        <taxon>Acereae</taxon>
        <taxon>Dipteronia</taxon>
    </lineage>
</organism>
<evidence type="ECO:0000313" key="2">
    <source>
        <dbReference type="Proteomes" id="UP001280121"/>
    </source>
</evidence>